<keyword evidence="1" id="KW-0645">Protease</keyword>
<dbReference type="Pfam" id="PF00877">
    <property type="entry name" value="NLPC_P60"/>
    <property type="match status" value="1"/>
</dbReference>
<keyword evidence="2" id="KW-0378">Hydrolase</keyword>
<dbReference type="InterPro" id="IPR051202">
    <property type="entry name" value="Peptidase_C40"/>
</dbReference>
<dbReference type="RefSeq" id="WP_216129925.1">
    <property type="nucleotide sequence ID" value="NZ_CP064782.1"/>
</dbReference>
<evidence type="ECO:0000256" key="1">
    <source>
        <dbReference type="ARBA" id="ARBA00022670"/>
    </source>
</evidence>
<evidence type="ECO:0000256" key="3">
    <source>
        <dbReference type="ARBA" id="ARBA00022807"/>
    </source>
</evidence>
<accession>A0A975SLC1</accession>
<evidence type="ECO:0000313" key="5">
    <source>
        <dbReference type="EMBL" id="QWT47969.1"/>
    </source>
</evidence>
<dbReference type="GO" id="GO:0008234">
    <property type="term" value="F:cysteine-type peptidase activity"/>
    <property type="evidence" value="ECO:0007669"/>
    <property type="project" value="UniProtKB-KW"/>
</dbReference>
<keyword evidence="6" id="KW-1185">Reference proteome</keyword>
<dbReference type="PANTHER" id="PTHR47053:SF1">
    <property type="entry name" value="MUREIN DD-ENDOPEPTIDASE MEPH-RELATED"/>
    <property type="match status" value="1"/>
</dbReference>
<proteinExistence type="predicted"/>
<dbReference type="EMBL" id="CP064782">
    <property type="protein sequence ID" value="QWT47969.1"/>
    <property type="molecule type" value="Genomic_DNA"/>
</dbReference>
<organism evidence="5 6">
    <name type="scientific">Azospira inquinata</name>
    <dbReference type="NCBI Taxonomy" id="2785627"/>
    <lineage>
        <taxon>Bacteria</taxon>
        <taxon>Pseudomonadati</taxon>
        <taxon>Pseudomonadota</taxon>
        <taxon>Betaproteobacteria</taxon>
        <taxon>Rhodocyclales</taxon>
        <taxon>Rhodocyclaceae</taxon>
        <taxon>Azospira</taxon>
    </lineage>
</organism>
<dbReference type="KEGG" id="aiq:Azoinq_08780"/>
<feature type="domain" description="NlpC/P60" evidence="4">
    <location>
        <begin position="41"/>
        <end position="165"/>
    </location>
</feature>
<sequence length="166" mass="18118">MLRNLILFLSIALVLAGCGGLPTGSSPARTGYRTVPHQPPGEKAQEVVLYALGLLDTGYRFGGKNPEAGLDCSGMVSYIYRQAAGLRVEGSAADIARRGHEIPRDSLRPGDLVFFNTLNRPYSHVGIYIGDNRFVHAPNSNGKIRIDSLSSRYFADRFEAARSYLD</sequence>
<name>A0A975SLC1_9RHOO</name>
<reference evidence="5" key="1">
    <citation type="submission" date="2020-11" db="EMBL/GenBank/DDBJ databases">
        <title>Azospira inquinata sp. nov.</title>
        <authorList>
            <person name="Moe W.M."/>
            <person name="Mikes M.C."/>
        </authorList>
    </citation>
    <scope>NUCLEOTIDE SEQUENCE</scope>
    <source>
        <strain evidence="5">Azo-3</strain>
    </source>
</reference>
<dbReference type="PROSITE" id="PS51935">
    <property type="entry name" value="NLPC_P60"/>
    <property type="match status" value="1"/>
</dbReference>
<evidence type="ECO:0000256" key="2">
    <source>
        <dbReference type="ARBA" id="ARBA00022801"/>
    </source>
</evidence>
<dbReference type="PANTHER" id="PTHR47053">
    <property type="entry name" value="MUREIN DD-ENDOPEPTIDASE MEPH-RELATED"/>
    <property type="match status" value="1"/>
</dbReference>
<dbReference type="InterPro" id="IPR000064">
    <property type="entry name" value="NLP_P60_dom"/>
</dbReference>
<evidence type="ECO:0000313" key="6">
    <source>
        <dbReference type="Proteomes" id="UP000683428"/>
    </source>
</evidence>
<protein>
    <submittedName>
        <fullName evidence="5">C40 family peptidase</fullName>
    </submittedName>
</protein>
<gene>
    <name evidence="5" type="ORF">Azoinq_08780</name>
</gene>
<keyword evidence="3" id="KW-0788">Thiol protease</keyword>
<evidence type="ECO:0000259" key="4">
    <source>
        <dbReference type="PROSITE" id="PS51935"/>
    </source>
</evidence>
<dbReference type="AlphaFoldDB" id="A0A975SLC1"/>
<dbReference type="Proteomes" id="UP000683428">
    <property type="component" value="Chromosome"/>
</dbReference>
<dbReference type="GO" id="GO:0006508">
    <property type="term" value="P:proteolysis"/>
    <property type="evidence" value="ECO:0007669"/>
    <property type="project" value="UniProtKB-KW"/>
</dbReference>
<dbReference type="PROSITE" id="PS51257">
    <property type="entry name" value="PROKAR_LIPOPROTEIN"/>
    <property type="match status" value="1"/>
</dbReference>